<dbReference type="EC" id="1.-.-.-" evidence="3"/>
<reference evidence="3" key="1">
    <citation type="submission" date="2017-02" db="EMBL/GenBank/DDBJ databases">
        <title>Delving into the versatile metabolic prowess of the omnipresent phylum Bacteroidetes.</title>
        <authorList>
            <person name="Nobu M.K."/>
            <person name="Mei R."/>
            <person name="Narihiro T."/>
            <person name="Kuroda K."/>
            <person name="Liu W.-T."/>
        </authorList>
    </citation>
    <scope>NUCLEOTIDE SEQUENCE</scope>
    <source>
        <strain evidence="3">ADurb.Bin276</strain>
    </source>
</reference>
<dbReference type="PRINTS" id="PR00081">
    <property type="entry name" value="GDHRDH"/>
</dbReference>
<keyword evidence="2 3" id="KW-0560">Oxidoreductase</keyword>
<gene>
    <name evidence="3" type="ORF">BWY41_00332</name>
</gene>
<dbReference type="PROSITE" id="PS00061">
    <property type="entry name" value="ADH_SHORT"/>
    <property type="match status" value="1"/>
</dbReference>
<dbReference type="PANTHER" id="PTHR42760:SF115">
    <property type="entry name" value="3-OXOACYL-[ACYL-CARRIER-PROTEIN] REDUCTASE FABG"/>
    <property type="match status" value="1"/>
</dbReference>
<evidence type="ECO:0000256" key="1">
    <source>
        <dbReference type="ARBA" id="ARBA00006484"/>
    </source>
</evidence>
<dbReference type="AlphaFoldDB" id="A0A1V5T343"/>
<dbReference type="PANTHER" id="PTHR42760">
    <property type="entry name" value="SHORT-CHAIN DEHYDROGENASES/REDUCTASES FAMILY MEMBER"/>
    <property type="match status" value="1"/>
</dbReference>
<protein>
    <submittedName>
        <fullName evidence="3">Putative oxidoreductase</fullName>
        <ecNumber evidence="3">1.-.-.-</ecNumber>
    </submittedName>
</protein>
<dbReference type="Proteomes" id="UP000485569">
    <property type="component" value="Unassembled WGS sequence"/>
</dbReference>
<dbReference type="InterPro" id="IPR036291">
    <property type="entry name" value="NAD(P)-bd_dom_sf"/>
</dbReference>
<dbReference type="Pfam" id="PF13561">
    <property type="entry name" value="adh_short_C2"/>
    <property type="match status" value="1"/>
</dbReference>
<evidence type="ECO:0000313" key="3">
    <source>
        <dbReference type="EMBL" id="OQA61175.1"/>
    </source>
</evidence>
<organism evidence="3">
    <name type="scientific">Candidatus Atribacter allofermentans</name>
    <dbReference type="NCBI Taxonomy" id="1852833"/>
    <lineage>
        <taxon>Bacteria</taxon>
        <taxon>Pseudomonadati</taxon>
        <taxon>Atribacterota</taxon>
        <taxon>Atribacteria</taxon>
        <taxon>Atribacterales</taxon>
        <taxon>Atribacteraceae</taxon>
        <taxon>Atribacter</taxon>
    </lineage>
</organism>
<comment type="similarity">
    <text evidence="1">Belongs to the short-chain dehydrogenases/reductases (SDR) family.</text>
</comment>
<dbReference type="Gene3D" id="3.40.50.720">
    <property type="entry name" value="NAD(P)-binding Rossmann-like Domain"/>
    <property type="match status" value="1"/>
</dbReference>
<comment type="caution">
    <text evidence="3">The sequence shown here is derived from an EMBL/GenBank/DDBJ whole genome shotgun (WGS) entry which is preliminary data.</text>
</comment>
<dbReference type="EMBL" id="MWBQ01000023">
    <property type="protein sequence ID" value="OQA61175.1"/>
    <property type="molecule type" value="Genomic_DNA"/>
</dbReference>
<evidence type="ECO:0000256" key="2">
    <source>
        <dbReference type="ARBA" id="ARBA00023002"/>
    </source>
</evidence>
<accession>A0A1V5T343</accession>
<dbReference type="InterPro" id="IPR020904">
    <property type="entry name" value="Sc_DH/Rdtase_CS"/>
</dbReference>
<dbReference type="PRINTS" id="PR00080">
    <property type="entry name" value="SDRFAMILY"/>
</dbReference>
<dbReference type="NCBIfam" id="NF006132">
    <property type="entry name" value="PRK08277.1"/>
    <property type="match status" value="1"/>
</dbReference>
<name>A0A1V5T343_9BACT</name>
<sequence>MESMVEKMFSVKDKVFFFTGGAGILASTLSYELGKLGARIILTDIAPLDDVLDKFRKENLQVTGYPMDALNKQQIQEVSQKVIQEFGKIDALFNAAGGNRKDATVSPDCSFFDLPLEALQKVVNLNLFGGSIIPSQVFAQLMIENPHGGNIINFSSMTSFRPLTRTIGYSAAKAAVSNFTQWLAVHIAQNYTPKVRVNALAPGFFVTNQNYYLLYKEDGTLAPRGEAILSHTPCGRFGIPEDLLSTVLWLLSPASSFVTGIVVPVDGGFSAFSGV</sequence>
<dbReference type="GO" id="GO:0016616">
    <property type="term" value="F:oxidoreductase activity, acting on the CH-OH group of donors, NAD or NADP as acceptor"/>
    <property type="evidence" value="ECO:0007669"/>
    <property type="project" value="TreeGrafter"/>
</dbReference>
<dbReference type="SUPFAM" id="SSF51735">
    <property type="entry name" value="NAD(P)-binding Rossmann-fold domains"/>
    <property type="match status" value="1"/>
</dbReference>
<proteinExistence type="inferred from homology"/>
<dbReference type="InterPro" id="IPR002347">
    <property type="entry name" value="SDR_fam"/>
</dbReference>